<accession>A0ABT8N9T4</accession>
<protein>
    <submittedName>
        <fullName evidence="1">Uncharacterized protein</fullName>
    </submittedName>
</protein>
<dbReference type="EMBL" id="JAUJWU010000001">
    <property type="protein sequence ID" value="MDN7244650.1"/>
    <property type="molecule type" value="Genomic_DNA"/>
</dbReference>
<organism evidence="1 2">
    <name type="scientific">Planococcus shenhongbingii</name>
    <dbReference type="NCBI Taxonomy" id="3058398"/>
    <lineage>
        <taxon>Bacteria</taxon>
        <taxon>Bacillati</taxon>
        <taxon>Bacillota</taxon>
        <taxon>Bacilli</taxon>
        <taxon>Bacillales</taxon>
        <taxon>Caryophanaceae</taxon>
        <taxon>Planococcus</taxon>
    </lineage>
</organism>
<comment type="caution">
    <text evidence="1">The sequence shown here is derived from an EMBL/GenBank/DDBJ whole genome shotgun (WGS) entry which is preliminary data.</text>
</comment>
<dbReference type="RefSeq" id="WP_301855109.1">
    <property type="nucleotide sequence ID" value="NZ_JAUJWU010000001.1"/>
</dbReference>
<proteinExistence type="predicted"/>
<keyword evidence="2" id="KW-1185">Reference proteome</keyword>
<evidence type="ECO:0000313" key="1">
    <source>
        <dbReference type="EMBL" id="MDN7244650.1"/>
    </source>
</evidence>
<evidence type="ECO:0000313" key="2">
    <source>
        <dbReference type="Proteomes" id="UP001172142"/>
    </source>
</evidence>
<reference evidence="1 2" key="1">
    <citation type="submission" date="2023-07" db="EMBL/GenBank/DDBJ databases">
        <title>Novel species in genus Planococcus.</title>
        <authorList>
            <person name="Ning S."/>
        </authorList>
    </citation>
    <scope>NUCLEOTIDE SEQUENCE [LARGE SCALE GENOMIC DNA]</scope>
    <source>
        <strain evidence="1 2">N017</strain>
    </source>
</reference>
<gene>
    <name evidence="1" type="ORF">QWY13_04010</name>
</gene>
<name>A0ABT8N9T4_9BACL</name>
<sequence length="66" mass="7098">MNGSETVKPHLTISPHFTKGGSFLFSFETSVAIWAIANASHQKTASLMLAIANSKNPVHMKSINSL</sequence>
<dbReference type="Proteomes" id="UP001172142">
    <property type="component" value="Unassembled WGS sequence"/>
</dbReference>